<keyword evidence="4" id="KW-1185">Reference proteome</keyword>
<evidence type="ECO:0000256" key="2">
    <source>
        <dbReference type="ARBA" id="ARBA00022649"/>
    </source>
</evidence>
<dbReference type="GO" id="GO:0006402">
    <property type="term" value="P:mRNA catabolic process"/>
    <property type="evidence" value="ECO:0007669"/>
    <property type="project" value="TreeGrafter"/>
</dbReference>
<protein>
    <submittedName>
        <fullName evidence="3">mRNA interferase MazF</fullName>
    </submittedName>
</protein>
<dbReference type="SUPFAM" id="SSF50118">
    <property type="entry name" value="Cell growth inhibitor/plasmid maintenance toxic component"/>
    <property type="match status" value="1"/>
</dbReference>
<dbReference type="Pfam" id="PF02452">
    <property type="entry name" value="PemK_toxin"/>
    <property type="match status" value="1"/>
</dbReference>
<name>A0A3D9ZLS2_9ACTN</name>
<dbReference type="Gene3D" id="2.30.30.110">
    <property type="match status" value="1"/>
</dbReference>
<dbReference type="PANTHER" id="PTHR33988:SF1">
    <property type="entry name" value="ENDORIBONUCLEASE MAZF7-RELATED"/>
    <property type="match status" value="1"/>
</dbReference>
<evidence type="ECO:0000256" key="1">
    <source>
        <dbReference type="ARBA" id="ARBA00007521"/>
    </source>
</evidence>
<proteinExistence type="inferred from homology"/>
<organism evidence="3 4">
    <name type="scientific">Asanoa ferruginea</name>
    <dbReference type="NCBI Taxonomy" id="53367"/>
    <lineage>
        <taxon>Bacteria</taxon>
        <taxon>Bacillati</taxon>
        <taxon>Actinomycetota</taxon>
        <taxon>Actinomycetes</taxon>
        <taxon>Micromonosporales</taxon>
        <taxon>Micromonosporaceae</taxon>
        <taxon>Asanoa</taxon>
    </lineage>
</organism>
<sequence length="114" mass="12322">MKAGTLYVADLGVPAVRGVEQAGRRPVLVVHGDDFVRIPNLALVCPLTTTDRGVPNHVAVRPDAGNGLRAPCFVMTEQLRAIDTRFFLKQVGTVSHEALGEVLTILTQRLLARP</sequence>
<comment type="similarity">
    <text evidence="1">Belongs to the PemK/MazF family.</text>
</comment>
<dbReference type="InterPro" id="IPR011067">
    <property type="entry name" value="Plasmid_toxin/cell-grow_inhib"/>
</dbReference>
<dbReference type="AlphaFoldDB" id="A0A3D9ZLS2"/>
<dbReference type="GO" id="GO:0016075">
    <property type="term" value="P:rRNA catabolic process"/>
    <property type="evidence" value="ECO:0007669"/>
    <property type="project" value="TreeGrafter"/>
</dbReference>
<dbReference type="EMBL" id="QUMQ01000001">
    <property type="protein sequence ID" value="REF97799.1"/>
    <property type="molecule type" value="Genomic_DNA"/>
</dbReference>
<dbReference type="Proteomes" id="UP000256913">
    <property type="component" value="Unassembled WGS sequence"/>
</dbReference>
<gene>
    <name evidence="3" type="ORF">DFJ67_3806</name>
</gene>
<evidence type="ECO:0000313" key="4">
    <source>
        <dbReference type="Proteomes" id="UP000256913"/>
    </source>
</evidence>
<evidence type="ECO:0000313" key="3">
    <source>
        <dbReference type="EMBL" id="REF97799.1"/>
    </source>
</evidence>
<dbReference type="GO" id="GO:0004521">
    <property type="term" value="F:RNA endonuclease activity"/>
    <property type="evidence" value="ECO:0007669"/>
    <property type="project" value="TreeGrafter"/>
</dbReference>
<dbReference type="OrthoDB" id="9808744at2"/>
<reference evidence="3 4" key="1">
    <citation type="submission" date="2018-08" db="EMBL/GenBank/DDBJ databases">
        <title>Sequencing the genomes of 1000 actinobacteria strains.</title>
        <authorList>
            <person name="Klenk H.-P."/>
        </authorList>
    </citation>
    <scope>NUCLEOTIDE SEQUENCE [LARGE SCALE GENOMIC DNA]</scope>
    <source>
        <strain evidence="3 4">DSM 44099</strain>
    </source>
</reference>
<dbReference type="InterPro" id="IPR003477">
    <property type="entry name" value="PemK-like"/>
</dbReference>
<dbReference type="GO" id="GO:0003677">
    <property type="term" value="F:DNA binding"/>
    <property type="evidence" value="ECO:0007669"/>
    <property type="project" value="InterPro"/>
</dbReference>
<dbReference type="PANTHER" id="PTHR33988">
    <property type="entry name" value="ENDORIBONUCLEASE MAZF-RELATED"/>
    <property type="match status" value="1"/>
</dbReference>
<accession>A0A3D9ZLS2</accession>
<dbReference type="RefSeq" id="WP_116069192.1">
    <property type="nucleotide sequence ID" value="NZ_BONB01000060.1"/>
</dbReference>
<keyword evidence="2" id="KW-1277">Toxin-antitoxin system</keyword>
<comment type="caution">
    <text evidence="3">The sequence shown here is derived from an EMBL/GenBank/DDBJ whole genome shotgun (WGS) entry which is preliminary data.</text>
</comment>